<organism evidence="1 2">
    <name type="scientific">Rotaria magnacalcarata</name>
    <dbReference type="NCBI Taxonomy" id="392030"/>
    <lineage>
        <taxon>Eukaryota</taxon>
        <taxon>Metazoa</taxon>
        <taxon>Spiralia</taxon>
        <taxon>Gnathifera</taxon>
        <taxon>Rotifera</taxon>
        <taxon>Eurotatoria</taxon>
        <taxon>Bdelloidea</taxon>
        <taxon>Philodinida</taxon>
        <taxon>Philodinidae</taxon>
        <taxon>Rotaria</taxon>
    </lineage>
</organism>
<feature type="non-terminal residue" evidence="1">
    <location>
        <position position="26"/>
    </location>
</feature>
<reference evidence="1" key="1">
    <citation type="submission" date="2021-02" db="EMBL/GenBank/DDBJ databases">
        <authorList>
            <person name="Nowell W R."/>
        </authorList>
    </citation>
    <scope>NUCLEOTIDE SEQUENCE</scope>
</reference>
<evidence type="ECO:0000313" key="1">
    <source>
        <dbReference type="EMBL" id="CAF4815276.1"/>
    </source>
</evidence>
<dbReference type="EMBL" id="CAJOBI010152123">
    <property type="protein sequence ID" value="CAF4815276.1"/>
    <property type="molecule type" value="Genomic_DNA"/>
</dbReference>
<gene>
    <name evidence="1" type="ORF">SMN809_LOCUS47778</name>
</gene>
<dbReference type="AlphaFoldDB" id="A0A8S3BDL7"/>
<comment type="caution">
    <text evidence="1">The sequence shown here is derived from an EMBL/GenBank/DDBJ whole genome shotgun (WGS) entry which is preliminary data.</text>
</comment>
<evidence type="ECO:0000313" key="2">
    <source>
        <dbReference type="Proteomes" id="UP000676336"/>
    </source>
</evidence>
<sequence length="26" mass="2906">MDISLLIKIKQIASSQAKTNSNDCHF</sequence>
<protein>
    <submittedName>
        <fullName evidence="1">Uncharacterized protein</fullName>
    </submittedName>
</protein>
<proteinExistence type="predicted"/>
<accession>A0A8S3BDL7</accession>
<name>A0A8S3BDL7_9BILA</name>
<dbReference type="Proteomes" id="UP000676336">
    <property type="component" value="Unassembled WGS sequence"/>
</dbReference>